<dbReference type="Pfam" id="PF07354">
    <property type="entry name" value="Sp38"/>
    <property type="match status" value="1"/>
</dbReference>
<dbReference type="Pfam" id="PF20626">
    <property type="entry name" value="EGF_Sp38_C"/>
    <property type="match status" value="1"/>
</dbReference>
<reference evidence="11" key="1">
    <citation type="submission" date="2025-08" db="UniProtKB">
        <authorList>
            <consortium name="RefSeq"/>
        </authorList>
    </citation>
    <scope>IDENTIFICATION</scope>
    <source>
        <tissue evidence="11">Blood</tissue>
    </source>
</reference>
<gene>
    <name evidence="11" type="primary">LOC129337771</name>
</gene>
<dbReference type="InterPro" id="IPR048805">
    <property type="entry name" value="ZPBP1/2_C"/>
</dbReference>
<dbReference type="SMART" id="SM01411">
    <property type="entry name" value="Ephrin_rec_like"/>
    <property type="match status" value="1"/>
</dbReference>
<dbReference type="GO" id="GO:0001669">
    <property type="term" value="C:acrosomal vesicle"/>
    <property type="evidence" value="ECO:0007669"/>
    <property type="project" value="UniProtKB-SubCell"/>
</dbReference>
<evidence type="ECO:0000256" key="7">
    <source>
        <dbReference type="SAM" id="MobiDB-lite"/>
    </source>
</evidence>
<organism evidence="10 11">
    <name type="scientific">Eublepharis macularius</name>
    <name type="common">Leopard gecko</name>
    <name type="synonym">Cyrtodactylus macularius</name>
    <dbReference type="NCBI Taxonomy" id="481883"/>
    <lineage>
        <taxon>Eukaryota</taxon>
        <taxon>Metazoa</taxon>
        <taxon>Chordata</taxon>
        <taxon>Craniata</taxon>
        <taxon>Vertebrata</taxon>
        <taxon>Euteleostomi</taxon>
        <taxon>Lepidosauria</taxon>
        <taxon>Squamata</taxon>
        <taxon>Bifurcata</taxon>
        <taxon>Gekkota</taxon>
        <taxon>Eublepharidae</taxon>
        <taxon>Eublepharinae</taxon>
        <taxon>Eublepharis</taxon>
    </lineage>
</organism>
<feature type="region of interest" description="Disordered" evidence="7">
    <location>
        <begin position="401"/>
        <end position="473"/>
    </location>
</feature>
<proteinExistence type="inferred from homology"/>
<dbReference type="GO" id="GO:0002199">
    <property type="term" value="C:zona pellucida receptor complex"/>
    <property type="evidence" value="ECO:0007669"/>
    <property type="project" value="TreeGrafter"/>
</dbReference>
<feature type="domain" description="Zona-pellucida-binding protein 1/2 C-terminal" evidence="9">
    <location>
        <begin position="204"/>
        <end position="258"/>
    </location>
</feature>
<dbReference type="InterPro" id="IPR010857">
    <property type="entry name" value="Sp38-bd"/>
</dbReference>
<dbReference type="Gene3D" id="2.10.50.10">
    <property type="entry name" value="Tumor Necrosis Factor Receptor, subunit A, domain 2"/>
    <property type="match status" value="1"/>
</dbReference>
<dbReference type="PANTHER" id="PTHR15443">
    <property type="entry name" value="ZONA PELLUCIDA BINDING PROTEIN SP38"/>
    <property type="match status" value="1"/>
</dbReference>
<evidence type="ECO:0000256" key="1">
    <source>
        <dbReference type="ARBA" id="ARBA00004218"/>
    </source>
</evidence>
<evidence type="ECO:0000313" key="10">
    <source>
        <dbReference type="Proteomes" id="UP001190640"/>
    </source>
</evidence>
<name>A0AA97LAK4_EUBMA</name>
<keyword evidence="6" id="KW-0968">Cytoplasmic vesicle</keyword>
<protein>
    <submittedName>
        <fullName evidence="11">Zona pellucida-binding protein 2-like</fullName>
    </submittedName>
</protein>
<dbReference type="AlphaFoldDB" id="A0AA97LAK4"/>
<accession>A0AA97LAK4</accession>
<dbReference type="Proteomes" id="UP001190640">
    <property type="component" value="Chromosome 11"/>
</dbReference>
<evidence type="ECO:0000259" key="9">
    <source>
        <dbReference type="Pfam" id="PF20626"/>
    </source>
</evidence>
<dbReference type="KEGG" id="emc:129337771"/>
<dbReference type="GeneID" id="129337771"/>
<evidence type="ECO:0000256" key="6">
    <source>
        <dbReference type="ARBA" id="ARBA00023329"/>
    </source>
</evidence>
<dbReference type="GO" id="GO:0001675">
    <property type="term" value="P:acrosome assembly"/>
    <property type="evidence" value="ECO:0007669"/>
    <property type="project" value="TreeGrafter"/>
</dbReference>
<dbReference type="RefSeq" id="XP_054847696.1">
    <property type="nucleotide sequence ID" value="XM_054991721.1"/>
</dbReference>
<dbReference type="GO" id="GO:0005576">
    <property type="term" value="C:extracellular region"/>
    <property type="evidence" value="ECO:0007669"/>
    <property type="project" value="UniProtKB-SubCell"/>
</dbReference>
<dbReference type="PANTHER" id="PTHR15443:SF6">
    <property type="entry name" value="IG-LIKE DOMAIN-CONTAINING PROTEIN"/>
    <property type="match status" value="1"/>
</dbReference>
<keyword evidence="4" id="KW-0964">Secreted</keyword>
<keyword evidence="5" id="KW-0325">Glycoprotein</keyword>
<dbReference type="SUPFAM" id="SSF48726">
    <property type="entry name" value="Immunoglobulin"/>
    <property type="match status" value="1"/>
</dbReference>
<feature type="domain" description="Zona-pellucida-binding protein 1/2 N-terminal" evidence="8">
    <location>
        <begin position="3"/>
        <end position="70"/>
    </location>
</feature>
<evidence type="ECO:0000256" key="3">
    <source>
        <dbReference type="ARBA" id="ARBA00007196"/>
    </source>
</evidence>
<evidence type="ECO:0000256" key="2">
    <source>
        <dbReference type="ARBA" id="ARBA00004613"/>
    </source>
</evidence>
<evidence type="ECO:0000259" key="8">
    <source>
        <dbReference type="Pfam" id="PF07354"/>
    </source>
</evidence>
<dbReference type="InterPro" id="IPR048806">
    <property type="entry name" value="ZPBP1/2_N"/>
</dbReference>
<dbReference type="GO" id="GO:0007339">
    <property type="term" value="P:binding of sperm to zona pellucida"/>
    <property type="evidence" value="ECO:0007669"/>
    <property type="project" value="InterPro"/>
</dbReference>
<evidence type="ECO:0000313" key="11">
    <source>
        <dbReference type="RefSeq" id="XP_054847696.1"/>
    </source>
</evidence>
<comment type="subcellular location">
    <subcellularLocation>
        <location evidence="1">Cytoplasmic vesicle</location>
        <location evidence="1">Secretory vesicle</location>
        <location evidence="1">Acrosome</location>
    </subcellularLocation>
    <subcellularLocation>
        <location evidence="2">Secreted</location>
    </subcellularLocation>
</comment>
<keyword evidence="10" id="KW-1185">Reference proteome</keyword>
<comment type="similarity">
    <text evidence="3">Belongs to the zona pellucida-binding protein Sp38 family.</text>
</comment>
<dbReference type="Gene3D" id="2.60.40.10">
    <property type="entry name" value="Immunoglobulins"/>
    <property type="match status" value="1"/>
</dbReference>
<evidence type="ECO:0000256" key="5">
    <source>
        <dbReference type="ARBA" id="ARBA00023180"/>
    </source>
</evidence>
<evidence type="ECO:0000256" key="4">
    <source>
        <dbReference type="ARBA" id="ARBA00022525"/>
    </source>
</evidence>
<feature type="compositionally biased region" description="Basic and acidic residues" evidence="7">
    <location>
        <begin position="463"/>
        <end position="473"/>
    </location>
</feature>
<dbReference type="InterPro" id="IPR013783">
    <property type="entry name" value="Ig-like_fold"/>
</dbReference>
<sequence>MMKITDPICQWTGPLGPITKETQRFDLTDDGSLKIYNIWGSDAGSYTCKVNYIYENKEMSTETNFMVYVYHMPGRSIRLSSEFAVQTCETNIVDSFEKYLLDQLENLIRNLKCEIQRWSAACHTSTDTLEMLTYKLTFQFAVFPLVPTVADLCESSHCENSTRNIKKAYDKIKKFFEDQNIDSSHSANLNYVAGSLTGVKVDHCTPGFGKNISTIDNNTLCPGCCVACPPGRFSAKYDTVCVLCAAGSYNDKYGQAACENCPKAQSSNEKGAETERKCHNANSDRSDVLKTRARLAICAALPKAVLISARCSLRECSAGTRGESMQHTAVYHDQVITKCCKKTVAAQYIKEAESGLKKRLQTFANIASDADIQEQRNKLSPIQVQQKNQSKYKVDFLEEESRGLLSDDEGAEPLTSSASPSPDLTGPSELETTFEDPSPPPALDKEFTPKDLPPNQQKLVNLMKEKRSEPTES</sequence>
<dbReference type="InterPro" id="IPR036179">
    <property type="entry name" value="Ig-like_dom_sf"/>
</dbReference>